<feature type="region of interest" description="Disordered" evidence="10">
    <location>
        <begin position="1"/>
        <end position="21"/>
    </location>
</feature>
<dbReference type="RefSeq" id="WP_089532881.1">
    <property type="nucleotide sequence ID" value="NZ_CP022437.1"/>
</dbReference>
<dbReference type="GO" id="GO:0019265">
    <property type="term" value="P:glycine biosynthetic process, by transamination of glyoxylate"/>
    <property type="evidence" value="ECO:0007669"/>
    <property type="project" value="TreeGrafter"/>
</dbReference>
<dbReference type="PANTHER" id="PTHR21152:SF40">
    <property type="entry name" value="ALANINE--GLYOXYLATE AMINOTRANSFERASE"/>
    <property type="match status" value="1"/>
</dbReference>
<feature type="domain" description="Aminotransferase class V" evidence="11">
    <location>
        <begin position="29"/>
        <end position="328"/>
    </location>
</feature>
<feature type="modified residue" description="N6-(pyridoxal phosphate)lysine" evidence="7">
    <location>
        <position position="193"/>
    </location>
</feature>
<dbReference type="InterPro" id="IPR015422">
    <property type="entry name" value="PyrdxlP-dep_Trfase_small"/>
</dbReference>
<accession>A0A221MEH5</accession>
<evidence type="ECO:0000256" key="8">
    <source>
        <dbReference type="RuleBase" id="RU004075"/>
    </source>
</evidence>
<protein>
    <submittedName>
        <fullName evidence="12">Aminotransferase</fullName>
    </submittedName>
</protein>
<evidence type="ECO:0000256" key="1">
    <source>
        <dbReference type="ARBA" id="ARBA00001933"/>
    </source>
</evidence>
<evidence type="ECO:0000256" key="5">
    <source>
        <dbReference type="ARBA" id="ARBA00022898"/>
    </source>
</evidence>
<dbReference type="FunFam" id="3.40.640.10:FF:000027">
    <property type="entry name" value="Serine--pyruvate aminotransferase, mitochondrial"/>
    <property type="match status" value="1"/>
</dbReference>
<dbReference type="PANTHER" id="PTHR21152">
    <property type="entry name" value="AMINOTRANSFERASE CLASS V"/>
    <property type="match status" value="1"/>
</dbReference>
<evidence type="ECO:0000256" key="9">
    <source>
        <dbReference type="RuleBase" id="RU004504"/>
    </source>
</evidence>
<comment type="cofactor">
    <cofactor evidence="1 7 9">
        <name>pyridoxal 5'-phosphate</name>
        <dbReference type="ChEBI" id="CHEBI:597326"/>
    </cofactor>
</comment>
<dbReference type="AlphaFoldDB" id="A0A221MEH5"/>
<feature type="binding site" evidence="6">
    <location>
        <position position="336"/>
    </location>
    <ligand>
        <name>substrate</name>
    </ligand>
</feature>
<keyword evidence="13" id="KW-1185">Reference proteome</keyword>
<dbReference type="InterPro" id="IPR000192">
    <property type="entry name" value="Aminotrans_V_dom"/>
</dbReference>
<proteinExistence type="inferred from homology"/>
<keyword evidence="5 7" id="KW-0663">Pyridoxal phosphate</keyword>
<evidence type="ECO:0000256" key="6">
    <source>
        <dbReference type="PIRSR" id="PIRSR000524-1"/>
    </source>
</evidence>
<name>A0A221MEH5_9BACI</name>
<dbReference type="KEGG" id="vne:CFK40_13915"/>
<comment type="similarity">
    <text evidence="2 8">Belongs to the class-V pyridoxal-phosphate-dependent aminotransferase family.</text>
</comment>
<dbReference type="SUPFAM" id="SSF53383">
    <property type="entry name" value="PLP-dependent transferases"/>
    <property type="match status" value="1"/>
</dbReference>
<dbReference type="InterPro" id="IPR020578">
    <property type="entry name" value="Aminotrans_V_PyrdxlP_BS"/>
</dbReference>
<dbReference type="Pfam" id="PF00266">
    <property type="entry name" value="Aminotran_5"/>
    <property type="match status" value="1"/>
</dbReference>
<dbReference type="InterPro" id="IPR024169">
    <property type="entry name" value="SP_NH2Trfase/AEP_transaminase"/>
</dbReference>
<evidence type="ECO:0000256" key="2">
    <source>
        <dbReference type="ARBA" id="ARBA00009236"/>
    </source>
</evidence>
<dbReference type="OrthoDB" id="389074at2"/>
<reference evidence="12 13" key="1">
    <citation type="journal article" date="2003" name="Int. J. Syst. Evol. Microbiol.">
        <title>Virgibacillus carmonensis sp. nov., Virgibacillus necropolis sp. nov. and Virgibacillus picturae sp. nov., three novel species isolated from deteriorated mural paintings, transfer of the species of the genus salibacillus to Virgibacillus, as Virgibacillus marismortui comb. nov. and Virgibacillus salexigens comb. nov., and emended description of the genus Virgibacillus.</title>
        <authorList>
            <person name="Heyrman J."/>
            <person name="Logan N.A."/>
            <person name="Busse H.J."/>
            <person name="Balcaen A."/>
            <person name="Lebbe L."/>
            <person name="Rodriguez-Diaz M."/>
            <person name="Swings J."/>
            <person name="De Vos P."/>
        </authorList>
    </citation>
    <scope>NUCLEOTIDE SEQUENCE [LARGE SCALE GENOMIC DNA]</scope>
    <source>
        <strain evidence="12 13">LMG 19488</strain>
    </source>
</reference>
<sequence length="385" mass="42344">MLPDQQLLRIPGPSPIPPSVQRAMSQPIIGHRGQETKELLQRIKPRLKPLFGTTQDVFIITGSGTSGLETAVVNTAHPGDDVLVIVTGAFGDRFVKIAQAYEIKVHRYDVEWGTAVNPEGIKEYLKKHPEIKVVFSTYCETSTGVLNPVQELAHVVHQNSDALVVVDGVSCVGAVKTKMDEWGVDVLVTGSQKALMLPPGLTFVAASERAWKVIEDNKRPRFYLDLKKYRDNLEKDSTPFTPAVSLLFGLEQVLKLLDEEGLDQVYSRHHLMMEMTRAAFQALDVPLLTSDKAASPTVTAIKLLNSQSEQLRKVIKKEFGLSVAGGQAHMKGEIFRIGHMGYCSPADVLQIISTIEIGLKKIGQPIDLGSGTRAAQEIYLSQEVK</sequence>
<evidence type="ECO:0000256" key="4">
    <source>
        <dbReference type="ARBA" id="ARBA00022679"/>
    </source>
</evidence>
<evidence type="ECO:0000259" key="11">
    <source>
        <dbReference type="Pfam" id="PF00266"/>
    </source>
</evidence>
<dbReference type="PIRSF" id="PIRSF000524">
    <property type="entry name" value="SPT"/>
    <property type="match status" value="1"/>
</dbReference>
<keyword evidence="4 12" id="KW-0808">Transferase</keyword>
<organism evidence="12 13">
    <name type="scientific">Virgibacillus necropolis</name>
    <dbReference type="NCBI Taxonomy" id="163877"/>
    <lineage>
        <taxon>Bacteria</taxon>
        <taxon>Bacillati</taxon>
        <taxon>Bacillota</taxon>
        <taxon>Bacilli</taxon>
        <taxon>Bacillales</taxon>
        <taxon>Bacillaceae</taxon>
        <taxon>Virgibacillus</taxon>
    </lineage>
</organism>
<gene>
    <name evidence="12" type="ORF">CFK40_13915</name>
</gene>
<evidence type="ECO:0000256" key="10">
    <source>
        <dbReference type="SAM" id="MobiDB-lite"/>
    </source>
</evidence>
<dbReference type="GO" id="GO:0008453">
    <property type="term" value="F:alanine-glyoxylate transaminase activity"/>
    <property type="evidence" value="ECO:0007669"/>
    <property type="project" value="TreeGrafter"/>
</dbReference>
<evidence type="ECO:0000256" key="3">
    <source>
        <dbReference type="ARBA" id="ARBA00022576"/>
    </source>
</evidence>
<dbReference type="InterPro" id="IPR015424">
    <property type="entry name" value="PyrdxlP-dep_Trfase"/>
</dbReference>
<evidence type="ECO:0000313" key="12">
    <source>
        <dbReference type="EMBL" id="ASN06034.1"/>
    </source>
</evidence>
<keyword evidence="3 12" id="KW-0032">Aminotransferase</keyword>
<dbReference type="EMBL" id="CP022437">
    <property type="protein sequence ID" value="ASN06034.1"/>
    <property type="molecule type" value="Genomic_DNA"/>
</dbReference>
<dbReference type="Gene3D" id="3.40.640.10">
    <property type="entry name" value="Type I PLP-dependent aspartate aminotransferase-like (Major domain)"/>
    <property type="match status" value="1"/>
</dbReference>
<dbReference type="GO" id="GO:0004760">
    <property type="term" value="F:L-serine-pyruvate transaminase activity"/>
    <property type="evidence" value="ECO:0007669"/>
    <property type="project" value="TreeGrafter"/>
</dbReference>
<dbReference type="Gene3D" id="3.90.1150.10">
    <property type="entry name" value="Aspartate Aminotransferase, domain 1"/>
    <property type="match status" value="1"/>
</dbReference>
<dbReference type="InterPro" id="IPR015421">
    <property type="entry name" value="PyrdxlP-dep_Trfase_major"/>
</dbReference>
<evidence type="ECO:0000313" key="13">
    <source>
        <dbReference type="Proteomes" id="UP000204391"/>
    </source>
</evidence>
<dbReference type="Proteomes" id="UP000204391">
    <property type="component" value="Chromosome"/>
</dbReference>
<dbReference type="PROSITE" id="PS00595">
    <property type="entry name" value="AA_TRANSFER_CLASS_5"/>
    <property type="match status" value="1"/>
</dbReference>
<evidence type="ECO:0000256" key="7">
    <source>
        <dbReference type="PIRSR" id="PIRSR000524-50"/>
    </source>
</evidence>